<keyword evidence="3" id="KW-1185">Reference proteome</keyword>
<dbReference type="AlphaFoldDB" id="A0A2D2AVT1"/>
<evidence type="ECO:0000256" key="1">
    <source>
        <dbReference type="SAM" id="MobiDB-lite"/>
    </source>
</evidence>
<dbReference type="InterPro" id="IPR036457">
    <property type="entry name" value="PPM-type-like_dom_sf"/>
</dbReference>
<evidence type="ECO:0008006" key="4">
    <source>
        <dbReference type="Google" id="ProtNLM"/>
    </source>
</evidence>
<protein>
    <recommendedName>
        <fullName evidence="4">Protein phosphatase 2C domain-containing protein</fullName>
    </recommendedName>
</protein>
<dbReference type="EMBL" id="CP024201">
    <property type="protein sequence ID" value="ATQ42081.1"/>
    <property type="molecule type" value="Genomic_DNA"/>
</dbReference>
<dbReference type="KEGG" id="cmb:CSW64_06445"/>
<evidence type="ECO:0000313" key="3">
    <source>
        <dbReference type="Proteomes" id="UP000228945"/>
    </source>
</evidence>
<dbReference type="OrthoDB" id="1755431at2"/>
<organism evidence="2 3">
    <name type="scientific">Caulobacter mirabilis</name>
    <dbReference type="NCBI Taxonomy" id="69666"/>
    <lineage>
        <taxon>Bacteria</taxon>
        <taxon>Pseudomonadati</taxon>
        <taxon>Pseudomonadota</taxon>
        <taxon>Alphaproteobacteria</taxon>
        <taxon>Caulobacterales</taxon>
        <taxon>Caulobacteraceae</taxon>
        <taxon>Caulobacter</taxon>
    </lineage>
</organism>
<name>A0A2D2AVT1_9CAUL</name>
<gene>
    <name evidence="2" type="ORF">CSW64_06445</name>
</gene>
<proteinExistence type="predicted"/>
<reference evidence="2 3" key="1">
    <citation type="submission" date="2017-10" db="EMBL/GenBank/DDBJ databases">
        <title>Genome sequence of Caulobacter mirabilis FWC38.</title>
        <authorList>
            <person name="Fiebig A."/>
            <person name="Crosson S."/>
        </authorList>
    </citation>
    <scope>NUCLEOTIDE SEQUENCE [LARGE SCALE GENOMIC DNA]</scope>
    <source>
        <strain evidence="2 3">FWC 38</strain>
    </source>
</reference>
<dbReference type="Gene3D" id="3.60.40.10">
    <property type="entry name" value="PPM-type phosphatase domain"/>
    <property type="match status" value="1"/>
</dbReference>
<evidence type="ECO:0000313" key="2">
    <source>
        <dbReference type="EMBL" id="ATQ42081.1"/>
    </source>
</evidence>
<dbReference type="RefSeq" id="WP_099621337.1">
    <property type="nucleotide sequence ID" value="NZ_CP024201.1"/>
</dbReference>
<accession>A0A2D2AVT1</accession>
<feature type="region of interest" description="Disordered" evidence="1">
    <location>
        <begin position="135"/>
        <end position="155"/>
    </location>
</feature>
<dbReference type="SUPFAM" id="SSF81606">
    <property type="entry name" value="PP2C-like"/>
    <property type="match status" value="1"/>
</dbReference>
<dbReference type="Proteomes" id="UP000228945">
    <property type="component" value="Chromosome"/>
</dbReference>
<sequence>MRLDLMQSVSLNGDLKRPNDDRAGTNGRSAWVIDGATDLGAPGLLGRQGGAAWIASAADAGFAAAEAGDLRETCGQMFEAVAQRFRAARRREITGRWELPTAAFAAVQPVDGQVEIAWAADCAVLHRSGDGVRWLSPTPDRASESSAAASFGPLPDSGALSSQAILEDRRAHRSRALRSVLSPDPETSAIATAYARTPVRAGDMLLLMTDGFTALADAYAAYDAAGLFEAVVTKGLPVLGEELRAIEQADSTCARYPRFKISDDATALWVRIAD</sequence>